<keyword evidence="5" id="KW-1185">Reference proteome</keyword>
<dbReference type="PANTHER" id="PTHR23422">
    <property type="entry name" value="DIPEPTIDYL PEPTIDASE III-RELATED"/>
    <property type="match status" value="1"/>
</dbReference>
<keyword evidence="3" id="KW-0732">Signal</keyword>
<evidence type="ECO:0000313" key="5">
    <source>
        <dbReference type="Proteomes" id="UP001172083"/>
    </source>
</evidence>
<dbReference type="Pfam" id="PF03571">
    <property type="entry name" value="Peptidase_M49"/>
    <property type="match status" value="1"/>
</dbReference>
<gene>
    <name evidence="4" type="ORF">QQ020_34110</name>
</gene>
<comment type="caution">
    <text evidence="4">The sequence shown here is derived from an EMBL/GenBank/DDBJ whole genome shotgun (WGS) entry which is preliminary data.</text>
</comment>
<feature type="signal peptide" evidence="3">
    <location>
        <begin position="1"/>
        <end position="23"/>
    </location>
</feature>
<protein>
    <submittedName>
        <fullName evidence="4">Zn-dependent hydrolase</fullName>
    </submittedName>
</protein>
<evidence type="ECO:0000256" key="2">
    <source>
        <dbReference type="ARBA" id="ARBA00022801"/>
    </source>
</evidence>
<dbReference type="PROSITE" id="PS51257">
    <property type="entry name" value="PROKAR_LIPOPROTEIN"/>
    <property type="match status" value="1"/>
</dbReference>
<evidence type="ECO:0000256" key="1">
    <source>
        <dbReference type="ARBA" id="ARBA00022723"/>
    </source>
</evidence>
<sequence length="553" mass="62634">MLKLTWISSFLCCILLFSCHVEQNDQSEEKEALTRQDSIMQANLDKYVTVKLTADLSHLSENQKKMISLLIKVGEVMDEIFWKEAYGDKTDLILKISDARTKRFAKINYGPWDRLNDNQPFVEGIGPKPPGAAFYPPDMTKEEFENSDLPEKKSLYTLIRRDNDGNLVTAPYHVAFAVEVKKAARLLKEAAVLAEDEHFKKYLNLRAEALLNDDYYESDMAWMDMKSNMIDIITGPIETYEDQLYGYKAAHETYVLIKDLEWSQRLSKYATFLPELQEGLPVPDKYKLEVPGSESQLAAFDVIYYSGDCNAGSKTIAVNLPNDEKVQLEKGTRRSQLKNAMRAKFDKILVPIAEELIDEEQRKLITFDAFFSNTMFHEIAHGLGIKNTITGNGTVREALKEHASALEEGKADILGLYMITALHKKGEIKEELMSYYTTFLAGIFRSVRFGASSSHGKANMIRFNYFKEMGAFVRNENTGTYRVDFDKMQQAVNALSEKILTLQGDGDYQGVDLLVKELGLVKPELQKDLERLSASGIPVDIVFEQGAETLGLP</sequence>
<dbReference type="Gene3D" id="3.30.540.30">
    <property type="match status" value="1"/>
</dbReference>
<name>A0ABT8LJQ2_9BACT</name>
<keyword evidence="1" id="KW-0479">Metal-binding</keyword>
<accession>A0ABT8LJQ2</accession>
<dbReference type="InterPro" id="IPR039461">
    <property type="entry name" value="Peptidase_M49"/>
</dbReference>
<dbReference type="RefSeq" id="WP_346762494.1">
    <property type="nucleotide sequence ID" value="NZ_JAUJEB010000014.1"/>
</dbReference>
<organism evidence="4 5">
    <name type="scientific">Agaribacillus aureus</name>
    <dbReference type="NCBI Taxonomy" id="3051825"/>
    <lineage>
        <taxon>Bacteria</taxon>
        <taxon>Pseudomonadati</taxon>
        <taxon>Bacteroidota</taxon>
        <taxon>Cytophagia</taxon>
        <taxon>Cytophagales</taxon>
        <taxon>Splendidivirgaceae</taxon>
        <taxon>Agaribacillus</taxon>
    </lineage>
</organism>
<proteinExistence type="predicted"/>
<evidence type="ECO:0000256" key="3">
    <source>
        <dbReference type="SAM" id="SignalP"/>
    </source>
</evidence>
<reference evidence="4" key="1">
    <citation type="submission" date="2023-06" db="EMBL/GenBank/DDBJ databases">
        <title>Genomic of Agaribacillus aureum.</title>
        <authorList>
            <person name="Wang G."/>
        </authorList>
    </citation>
    <scope>NUCLEOTIDE SEQUENCE</scope>
    <source>
        <strain evidence="4">BMA12</strain>
    </source>
</reference>
<keyword evidence="2 4" id="KW-0378">Hydrolase</keyword>
<feature type="chain" id="PRO_5045329845" evidence="3">
    <location>
        <begin position="24"/>
        <end position="553"/>
    </location>
</feature>
<dbReference type="PANTHER" id="PTHR23422:SF9">
    <property type="entry name" value="ZN-DEPENDENT HYDROLASE"/>
    <property type="match status" value="1"/>
</dbReference>
<dbReference type="EMBL" id="JAUJEB010000014">
    <property type="protein sequence ID" value="MDN5217157.1"/>
    <property type="molecule type" value="Genomic_DNA"/>
</dbReference>
<dbReference type="Proteomes" id="UP001172083">
    <property type="component" value="Unassembled WGS sequence"/>
</dbReference>
<dbReference type="GO" id="GO:0016787">
    <property type="term" value="F:hydrolase activity"/>
    <property type="evidence" value="ECO:0007669"/>
    <property type="project" value="UniProtKB-KW"/>
</dbReference>
<evidence type="ECO:0000313" key="4">
    <source>
        <dbReference type="EMBL" id="MDN5217157.1"/>
    </source>
</evidence>